<evidence type="ECO:0000313" key="3">
    <source>
        <dbReference type="Proteomes" id="UP000557688"/>
    </source>
</evidence>
<name>A0A839V3S0_9PROT</name>
<reference evidence="2 3" key="1">
    <citation type="submission" date="2020-08" db="EMBL/GenBank/DDBJ databases">
        <title>Genomic Encyclopedia of Type Strains, Phase III (KMG-III): the genomes of soil and plant-associated and newly described type strains.</title>
        <authorList>
            <person name="Whitman W."/>
        </authorList>
    </citation>
    <scope>NUCLEOTIDE SEQUENCE [LARGE SCALE GENOMIC DNA]</scope>
    <source>
        <strain evidence="2 3">CECT 8088</strain>
    </source>
</reference>
<feature type="transmembrane region" description="Helical" evidence="1">
    <location>
        <begin position="66"/>
        <end position="88"/>
    </location>
</feature>
<evidence type="ECO:0000256" key="1">
    <source>
        <dbReference type="SAM" id="Phobius"/>
    </source>
</evidence>
<gene>
    <name evidence="2" type="ORF">FHR90_002963</name>
</gene>
<comment type="caution">
    <text evidence="2">The sequence shown here is derived from an EMBL/GenBank/DDBJ whole genome shotgun (WGS) entry which is preliminary data.</text>
</comment>
<keyword evidence="3" id="KW-1185">Reference proteome</keyword>
<keyword evidence="1" id="KW-1133">Transmembrane helix</keyword>
<keyword evidence="1" id="KW-0472">Membrane</keyword>
<dbReference type="AlphaFoldDB" id="A0A839V3S0"/>
<keyword evidence="1" id="KW-0812">Transmembrane</keyword>
<sequence>MSTAMSLIVAAGIVLCLLAGAALYALSANQMLWRAKPAMHPTLAVAGLALGGGIGALVATHSVATALMMTVCGLMATCSLLPLACALLRGETRH</sequence>
<evidence type="ECO:0000313" key="2">
    <source>
        <dbReference type="EMBL" id="MBB3175114.1"/>
    </source>
</evidence>
<proteinExistence type="predicted"/>
<feature type="transmembrane region" description="Helical" evidence="1">
    <location>
        <begin position="38"/>
        <end position="60"/>
    </location>
</feature>
<protein>
    <submittedName>
        <fullName evidence="2">Uncharacterized protein</fullName>
    </submittedName>
</protein>
<dbReference type="RefSeq" id="WP_183275467.1">
    <property type="nucleotide sequence ID" value="NZ_JACHXV010000018.1"/>
</dbReference>
<accession>A0A839V3S0</accession>
<dbReference type="Proteomes" id="UP000557688">
    <property type="component" value="Unassembled WGS sequence"/>
</dbReference>
<feature type="transmembrane region" description="Helical" evidence="1">
    <location>
        <begin position="6"/>
        <end position="26"/>
    </location>
</feature>
<organism evidence="2 3">
    <name type="scientific">Endobacter medicaginis</name>
    <dbReference type="NCBI Taxonomy" id="1181271"/>
    <lineage>
        <taxon>Bacteria</taxon>
        <taxon>Pseudomonadati</taxon>
        <taxon>Pseudomonadota</taxon>
        <taxon>Alphaproteobacteria</taxon>
        <taxon>Acetobacterales</taxon>
        <taxon>Acetobacteraceae</taxon>
        <taxon>Endobacter</taxon>
    </lineage>
</organism>
<dbReference type="EMBL" id="JACHXV010000018">
    <property type="protein sequence ID" value="MBB3175114.1"/>
    <property type="molecule type" value="Genomic_DNA"/>
</dbReference>